<dbReference type="EMBL" id="JAJSOF020000015">
    <property type="protein sequence ID" value="KAJ4442033.1"/>
    <property type="molecule type" value="Genomic_DNA"/>
</dbReference>
<dbReference type="InterPro" id="IPR007889">
    <property type="entry name" value="HTH_Psq"/>
</dbReference>
<dbReference type="SUPFAM" id="SSF46689">
    <property type="entry name" value="Homeodomain-like"/>
    <property type="match status" value="1"/>
</dbReference>
<evidence type="ECO:0000256" key="3">
    <source>
        <dbReference type="SAM" id="MobiDB-lite"/>
    </source>
</evidence>
<evidence type="ECO:0000313" key="6">
    <source>
        <dbReference type="Proteomes" id="UP001148838"/>
    </source>
</evidence>
<sequence>MVKCKRKTSNSWTENDMQKAIKAFREGRSQRHAAELLGVPHSCLQQRLQRGQDNHLKSKARQTTFTPEQENELVSRILKLCACTHAVLDYTVTQFVGAEKKTVFVCGRHYIYSYVFVNCNHLIKVYRSFEHYWDETLLRYWELHPERRLHKERFSAIFTPVWNKCMTVQNVATGFRATGIYLFAPDVIRETVFAPSLVTEHPLEQQESEIPAATHSQITTESSFFGIENKAFGSQPSTPQSTTIESSQSDDNQVPAQVEYKSKILVNDIRASEKINTFTSAHISQFSWLFNGAVSTTRLFSVDEIGDSEMIFGEMRPRIRHRLPGIHLTVGENLGKNPTSCNIWKPHDGEMLALQCFRLGTTDRHERRELSFCASKGEIGRLENIVHGEKLVTAITIAKLTLRATKEQRDYDK</sequence>
<accession>A0ABQ8T6C2</accession>
<comment type="caution">
    <text evidence="5">The sequence shown here is derived from an EMBL/GenBank/DDBJ whole genome shotgun (WGS) entry which is preliminary data.</text>
</comment>
<dbReference type="Gene3D" id="1.10.10.60">
    <property type="entry name" value="Homeodomain-like"/>
    <property type="match status" value="1"/>
</dbReference>
<evidence type="ECO:0000313" key="5">
    <source>
        <dbReference type="EMBL" id="KAJ4442033.1"/>
    </source>
</evidence>
<name>A0ABQ8T6C2_PERAM</name>
<dbReference type="Pfam" id="PF05225">
    <property type="entry name" value="HTH_psq"/>
    <property type="match status" value="1"/>
</dbReference>
<proteinExistence type="predicted"/>
<gene>
    <name evidence="5" type="ORF">ANN_11897</name>
</gene>
<organism evidence="5 6">
    <name type="scientific">Periplaneta americana</name>
    <name type="common">American cockroach</name>
    <name type="synonym">Blatta americana</name>
    <dbReference type="NCBI Taxonomy" id="6978"/>
    <lineage>
        <taxon>Eukaryota</taxon>
        <taxon>Metazoa</taxon>
        <taxon>Ecdysozoa</taxon>
        <taxon>Arthropoda</taxon>
        <taxon>Hexapoda</taxon>
        <taxon>Insecta</taxon>
        <taxon>Pterygota</taxon>
        <taxon>Neoptera</taxon>
        <taxon>Polyneoptera</taxon>
        <taxon>Dictyoptera</taxon>
        <taxon>Blattodea</taxon>
        <taxon>Blattoidea</taxon>
        <taxon>Blattidae</taxon>
        <taxon>Blattinae</taxon>
        <taxon>Periplaneta</taxon>
    </lineage>
</organism>
<keyword evidence="6" id="KW-1185">Reference proteome</keyword>
<feature type="domain" description="HTH psq-type" evidence="4">
    <location>
        <begin position="1"/>
        <end position="54"/>
    </location>
</feature>
<comment type="subcellular location">
    <subcellularLocation>
        <location evidence="1 2">Nucleus</location>
    </subcellularLocation>
</comment>
<evidence type="ECO:0000256" key="2">
    <source>
        <dbReference type="PROSITE-ProRule" id="PRU00320"/>
    </source>
</evidence>
<dbReference type="InterPro" id="IPR009057">
    <property type="entry name" value="Homeodomain-like_sf"/>
</dbReference>
<evidence type="ECO:0000256" key="1">
    <source>
        <dbReference type="ARBA" id="ARBA00004123"/>
    </source>
</evidence>
<dbReference type="Proteomes" id="UP001148838">
    <property type="component" value="Unassembled WGS sequence"/>
</dbReference>
<feature type="region of interest" description="Disordered" evidence="3">
    <location>
        <begin position="234"/>
        <end position="253"/>
    </location>
</feature>
<protein>
    <recommendedName>
        <fullName evidence="4">HTH psq-type domain-containing protein</fullName>
    </recommendedName>
</protein>
<keyword evidence="2" id="KW-0238">DNA-binding</keyword>
<evidence type="ECO:0000259" key="4">
    <source>
        <dbReference type="PROSITE" id="PS50960"/>
    </source>
</evidence>
<feature type="DNA-binding region" description="H-T-H motif" evidence="2">
    <location>
        <begin position="30"/>
        <end position="50"/>
    </location>
</feature>
<keyword evidence="2" id="KW-0539">Nucleus</keyword>
<reference evidence="5 6" key="1">
    <citation type="journal article" date="2022" name="Allergy">
        <title>Genome assembly and annotation of Periplaneta americana reveal a comprehensive cockroach allergen profile.</title>
        <authorList>
            <person name="Wang L."/>
            <person name="Xiong Q."/>
            <person name="Saelim N."/>
            <person name="Wang L."/>
            <person name="Nong W."/>
            <person name="Wan A.T."/>
            <person name="Shi M."/>
            <person name="Liu X."/>
            <person name="Cao Q."/>
            <person name="Hui J.H.L."/>
            <person name="Sookrung N."/>
            <person name="Leung T.F."/>
            <person name="Tungtrongchitr A."/>
            <person name="Tsui S.K.W."/>
        </authorList>
    </citation>
    <scope>NUCLEOTIDE SEQUENCE [LARGE SCALE GENOMIC DNA]</scope>
    <source>
        <strain evidence="5">PWHHKU_190912</strain>
    </source>
</reference>
<dbReference type="PROSITE" id="PS50960">
    <property type="entry name" value="HTH_PSQ"/>
    <property type="match status" value="1"/>
</dbReference>